<gene>
    <name evidence="3" type="ORF">JKL49_04610</name>
</gene>
<keyword evidence="1" id="KW-1133">Transmembrane helix</keyword>
<dbReference type="AlphaFoldDB" id="A0A974S9I5"/>
<dbReference type="Gene3D" id="1.10.3730.20">
    <property type="match status" value="1"/>
</dbReference>
<reference evidence="3" key="1">
    <citation type="submission" date="2021-01" db="EMBL/GenBank/DDBJ databases">
        <title>Genome sequence of Phenylobacterium sp. 20VBR1 isolated from a valley glaceir, Ny-Alesund, Svalbard.</title>
        <authorList>
            <person name="Thomas F.A."/>
            <person name="Krishnan K.P."/>
            <person name="Sinha R.K."/>
        </authorList>
    </citation>
    <scope>NUCLEOTIDE SEQUENCE</scope>
    <source>
        <strain evidence="3">20VBR1</strain>
    </source>
</reference>
<dbReference type="EMBL" id="CP068570">
    <property type="protein sequence ID" value="QQZ50703.1"/>
    <property type="molecule type" value="Genomic_DNA"/>
</dbReference>
<evidence type="ECO:0000313" key="3">
    <source>
        <dbReference type="EMBL" id="QQZ50703.1"/>
    </source>
</evidence>
<keyword evidence="1" id="KW-0812">Transmembrane</keyword>
<keyword evidence="1" id="KW-0472">Membrane</keyword>
<name>A0A974S9I5_9CAUL</name>
<dbReference type="GO" id="GO:0016020">
    <property type="term" value="C:membrane"/>
    <property type="evidence" value="ECO:0007669"/>
    <property type="project" value="InterPro"/>
</dbReference>
<feature type="transmembrane region" description="Helical" evidence="1">
    <location>
        <begin position="55"/>
        <end position="76"/>
    </location>
</feature>
<proteinExistence type="predicted"/>
<feature type="domain" description="EamA" evidence="2">
    <location>
        <begin position="34"/>
        <end position="99"/>
    </location>
</feature>
<evidence type="ECO:0000256" key="1">
    <source>
        <dbReference type="SAM" id="Phobius"/>
    </source>
</evidence>
<protein>
    <submittedName>
        <fullName evidence="3">DMT family transporter</fullName>
    </submittedName>
</protein>
<feature type="transmembrane region" description="Helical" evidence="1">
    <location>
        <begin position="82"/>
        <end position="100"/>
    </location>
</feature>
<dbReference type="SUPFAM" id="SSF103481">
    <property type="entry name" value="Multidrug resistance efflux transporter EmrE"/>
    <property type="match status" value="1"/>
</dbReference>
<dbReference type="InterPro" id="IPR037185">
    <property type="entry name" value="EmrE-like"/>
</dbReference>
<accession>A0A974S9I5</accession>
<dbReference type="Pfam" id="PF00892">
    <property type="entry name" value="EamA"/>
    <property type="match status" value="1"/>
</dbReference>
<dbReference type="InterPro" id="IPR000620">
    <property type="entry name" value="EamA_dom"/>
</dbReference>
<evidence type="ECO:0000259" key="2">
    <source>
        <dbReference type="Pfam" id="PF00892"/>
    </source>
</evidence>
<sequence length="108" mass="11423">MRLGRGVRDHCGGVHRTLPGLAADVLGAGGERPGVFPTALATIGYVYLIQRRGPLFLSMAIYLAPLWATAVGVIFLAERPSWTAFVALALILSGVALATLEPREKLPA</sequence>
<organism evidence="3">
    <name type="scientific">Phenylobacterium glaciei</name>
    <dbReference type="NCBI Taxonomy" id="2803784"/>
    <lineage>
        <taxon>Bacteria</taxon>
        <taxon>Pseudomonadati</taxon>
        <taxon>Pseudomonadota</taxon>
        <taxon>Alphaproteobacteria</taxon>
        <taxon>Caulobacterales</taxon>
        <taxon>Caulobacteraceae</taxon>
        <taxon>Phenylobacterium</taxon>
    </lineage>
</organism>